<organism evidence="1 2">
    <name type="scientific">Linnemannia gamsii</name>
    <dbReference type="NCBI Taxonomy" id="64522"/>
    <lineage>
        <taxon>Eukaryota</taxon>
        <taxon>Fungi</taxon>
        <taxon>Fungi incertae sedis</taxon>
        <taxon>Mucoromycota</taxon>
        <taxon>Mortierellomycotina</taxon>
        <taxon>Mortierellomycetes</taxon>
        <taxon>Mortierellales</taxon>
        <taxon>Mortierellaceae</taxon>
        <taxon>Linnemannia</taxon>
    </lineage>
</organism>
<proteinExistence type="predicted"/>
<evidence type="ECO:0008006" key="3">
    <source>
        <dbReference type="Google" id="ProtNLM"/>
    </source>
</evidence>
<dbReference type="InterPro" id="IPR032675">
    <property type="entry name" value="LRR_dom_sf"/>
</dbReference>
<evidence type="ECO:0000313" key="2">
    <source>
        <dbReference type="Proteomes" id="UP000823405"/>
    </source>
</evidence>
<comment type="caution">
    <text evidence="1">The sequence shown here is derived from an EMBL/GenBank/DDBJ whole genome shotgun (WGS) entry which is preliminary data.</text>
</comment>
<dbReference type="SUPFAM" id="SSF52058">
    <property type="entry name" value="L domain-like"/>
    <property type="match status" value="1"/>
</dbReference>
<name>A0A9P6QUG8_9FUNG</name>
<protein>
    <recommendedName>
        <fullName evidence="3">F-box domain-containing protein</fullName>
    </recommendedName>
</protein>
<dbReference type="Gene3D" id="3.80.10.10">
    <property type="entry name" value="Ribonuclease Inhibitor"/>
    <property type="match status" value="1"/>
</dbReference>
<dbReference type="OrthoDB" id="2372606at2759"/>
<evidence type="ECO:0000313" key="1">
    <source>
        <dbReference type="EMBL" id="KAG0299115.1"/>
    </source>
</evidence>
<accession>A0A9P6QUG8</accession>
<keyword evidence="2" id="KW-1185">Reference proteome</keyword>
<dbReference type="AlphaFoldDB" id="A0A9P6QUG8"/>
<reference evidence="1" key="1">
    <citation type="journal article" date="2020" name="Fungal Divers.">
        <title>Resolving the Mortierellaceae phylogeny through synthesis of multi-gene phylogenetics and phylogenomics.</title>
        <authorList>
            <person name="Vandepol N."/>
            <person name="Liber J."/>
            <person name="Desiro A."/>
            <person name="Na H."/>
            <person name="Kennedy M."/>
            <person name="Barry K."/>
            <person name="Grigoriev I.V."/>
            <person name="Miller A.N."/>
            <person name="O'Donnell K."/>
            <person name="Stajich J.E."/>
            <person name="Bonito G."/>
        </authorList>
    </citation>
    <scope>NUCLEOTIDE SEQUENCE</scope>
    <source>
        <strain evidence="1">NVP60</strain>
    </source>
</reference>
<gene>
    <name evidence="1" type="ORF">BGZ97_003872</name>
</gene>
<sequence>MSHALRAKTIATRSIRAHSPLHYFSHIRYLNLQPAAILPELFWYLGNPSPEAEMCMRGPEFTHIYRACDLLQHCNRRFDFTYQPIQMYHRAVLYGEVSWALTSSILEQLQSVSIPVSHLDRFSNNMTSFGSLEHVEFILDEVIDNHWERYSGVTQEIEIQSEARQAEILAAMVQFIREHTQRFPGRLRTVLCSNGGLWCDLDQKWPEENRSEILRLLPPLRRPVTLDRDNVQHITLHLDETDLRCVQNIKCHRSFSFGAWFAAFKDNRHLLQRCRALKNLEMDALGPGTFKWAVQEKKSLKSRQDISYQDKSRLAYQCLERDLVPLERAHVKEGAGEPLTDELDDITFAFSQTLKSLKFSSFYLPSIPSRSIHLGQGWVELPSMEHISVFARQLSVDRHFFKLCPNLKSARLYDGDGQNCRQEITTCLPADLPQLESLCLIGGCALQFHPTTFHSSTKLQVMSMGSRRSGDANYFFPADGAALYGSFDLQNNSPETITFTQMRAAEIVRTLWTWDWHLPNLNHLALTDEFAYQFQFRMLCGCSSLGSLDLNNNMTVDGRHDRILSYADLFVRCSIDSNSDDQLIKAPPRKAIVAPALRNLRLMGSWKIDDSLLSQFLTTMTPNLDCLDAFGLRGFTLKGLKDVVKTQPNKIKRIYFRRPERSFEESAVKAGLLKSYRLNSRKDKGRVVKIHFEEGMYFVLKNPPVVVVGGGSE</sequence>
<dbReference type="Proteomes" id="UP000823405">
    <property type="component" value="Unassembled WGS sequence"/>
</dbReference>
<dbReference type="EMBL" id="JAAAIN010001936">
    <property type="protein sequence ID" value="KAG0299115.1"/>
    <property type="molecule type" value="Genomic_DNA"/>
</dbReference>